<evidence type="ECO:0000313" key="1">
    <source>
        <dbReference type="EMBL" id="MBP1047242.1"/>
    </source>
</evidence>
<dbReference type="Gene3D" id="3.40.30.10">
    <property type="entry name" value="Glutaredoxin"/>
    <property type="match status" value="1"/>
</dbReference>
<dbReference type="CDD" id="cd02947">
    <property type="entry name" value="TRX_family"/>
    <property type="match status" value="1"/>
</dbReference>
<name>A0ABS4CMR1_9ENTE</name>
<evidence type="ECO:0000313" key="2">
    <source>
        <dbReference type="Proteomes" id="UP000673375"/>
    </source>
</evidence>
<protein>
    <submittedName>
        <fullName evidence="1">Thioredoxin family protein</fullName>
    </submittedName>
</protein>
<dbReference type="Pfam" id="PF20207">
    <property type="entry name" value="DUF6568"/>
    <property type="match status" value="1"/>
</dbReference>
<gene>
    <name evidence="1" type="ORF">I6N96_13245</name>
</gene>
<dbReference type="SUPFAM" id="SSF52833">
    <property type="entry name" value="Thioredoxin-like"/>
    <property type="match status" value="1"/>
</dbReference>
<dbReference type="RefSeq" id="WP_209558029.1">
    <property type="nucleotide sequence ID" value="NZ_JAEDXU010000007.1"/>
</dbReference>
<reference evidence="1 2" key="1">
    <citation type="submission" date="2020-12" db="EMBL/GenBank/DDBJ databases">
        <title>Vagococcus allomyrinae sp. nov. and Enterococcus lavae sp. nov., isolated from the larvae of Allomyrina dichotoma.</title>
        <authorList>
            <person name="Lee S.D."/>
        </authorList>
    </citation>
    <scope>NUCLEOTIDE SEQUENCE [LARGE SCALE GENOMIC DNA]</scope>
    <source>
        <strain evidence="1 2">BWM-S5</strain>
    </source>
</reference>
<accession>A0ABS4CMR1</accession>
<keyword evidence="2" id="KW-1185">Reference proteome</keyword>
<organism evidence="1 2">
    <name type="scientific">Enterococcus larvae</name>
    <dbReference type="NCBI Taxonomy" id="2794352"/>
    <lineage>
        <taxon>Bacteria</taxon>
        <taxon>Bacillati</taxon>
        <taxon>Bacillota</taxon>
        <taxon>Bacilli</taxon>
        <taxon>Lactobacillales</taxon>
        <taxon>Enterococcaceae</taxon>
        <taxon>Enterococcus</taxon>
    </lineage>
</organism>
<dbReference type="EMBL" id="JAEDXU010000007">
    <property type="protein sequence ID" value="MBP1047242.1"/>
    <property type="molecule type" value="Genomic_DNA"/>
</dbReference>
<proteinExistence type="predicted"/>
<comment type="caution">
    <text evidence="1">The sequence shown here is derived from an EMBL/GenBank/DDBJ whole genome shotgun (WGS) entry which is preliminary data.</text>
</comment>
<sequence>MNKKRVIEVFGVVLLLILFIYSWQVTQNEKKLQSQLIDERTNYPNIYNIIDSITITNFEKRVGAGEELIFYIGRPTCGDCTEFEPKLIAMIEEEDVQDKILYLNVAQLRESEEKWNEFIEDYDVKYTPTLVKFSKGKIVKKVNWTPEGGTDLAQFSDFLKSCV</sequence>
<dbReference type="Proteomes" id="UP000673375">
    <property type="component" value="Unassembled WGS sequence"/>
</dbReference>
<dbReference type="InterPro" id="IPR036249">
    <property type="entry name" value="Thioredoxin-like_sf"/>
</dbReference>
<dbReference type="InterPro" id="IPR046698">
    <property type="entry name" value="PedC-like"/>
</dbReference>